<dbReference type="EC" id="3.1.2.6" evidence="7"/>
<evidence type="ECO:0000256" key="1">
    <source>
        <dbReference type="ARBA" id="ARBA00001623"/>
    </source>
</evidence>
<feature type="binding site" evidence="7">
    <location>
        <position position="61"/>
    </location>
    <ligand>
        <name>Zn(2+)</name>
        <dbReference type="ChEBI" id="CHEBI:29105"/>
        <label>2</label>
    </ligand>
</feature>
<comment type="subunit">
    <text evidence="7">Monomer.</text>
</comment>
<evidence type="ECO:0000313" key="9">
    <source>
        <dbReference type="EMBL" id="QDY68432.1"/>
    </source>
</evidence>
<keyword evidence="4 7" id="KW-0479">Metal-binding</keyword>
<comment type="cofactor">
    <cofactor evidence="7">
        <name>Zn(2+)</name>
        <dbReference type="ChEBI" id="CHEBI:29105"/>
    </cofactor>
    <text evidence="7">Binds 2 Zn(2+) ions per subunit.</text>
</comment>
<dbReference type="Proteomes" id="UP000318483">
    <property type="component" value="Chromosome"/>
</dbReference>
<name>A0A5B8IQA7_9RHOB</name>
<dbReference type="RefSeq" id="WP_146363053.1">
    <property type="nucleotide sequence ID" value="NZ_CP042261.1"/>
</dbReference>
<evidence type="ECO:0000256" key="5">
    <source>
        <dbReference type="ARBA" id="ARBA00022801"/>
    </source>
</evidence>
<dbReference type="NCBIfam" id="TIGR03413">
    <property type="entry name" value="GSH_gloB"/>
    <property type="match status" value="1"/>
</dbReference>
<dbReference type="UniPathway" id="UPA00619">
    <property type="reaction ID" value="UER00676"/>
</dbReference>
<keyword evidence="10" id="KW-1185">Reference proteome</keyword>
<dbReference type="OrthoDB" id="9802248at2"/>
<gene>
    <name evidence="7 9" type="primary">gloB</name>
    <name evidence="9" type="ORF">FPZ52_01550</name>
</gene>
<dbReference type="EMBL" id="CP042261">
    <property type="protein sequence ID" value="QDY68432.1"/>
    <property type="molecule type" value="Genomic_DNA"/>
</dbReference>
<evidence type="ECO:0000259" key="8">
    <source>
        <dbReference type="SMART" id="SM00849"/>
    </source>
</evidence>
<dbReference type="SUPFAM" id="SSF56281">
    <property type="entry name" value="Metallo-hydrolase/oxidoreductase"/>
    <property type="match status" value="1"/>
</dbReference>
<comment type="pathway">
    <text evidence="2 7">Secondary metabolite metabolism; methylglyoxal degradation; (R)-lactate from methylglyoxal: step 2/2.</text>
</comment>
<dbReference type="AlphaFoldDB" id="A0A5B8IQA7"/>
<dbReference type="GO" id="GO:0004416">
    <property type="term" value="F:hydroxyacylglutathione hydrolase activity"/>
    <property type="evidence" value="ECO:0007669"/>
    <property type="project" value="UniProtKB-UniRule"/>
</dbReference>
<evidence type="ECO:0000256" key="7">
    <source>
        <dbReference type="HAMAP-Rule" id="MF_01374"/>
    </source>
</evidence>
<dbReference type="Pfam" id="PF16123">
    <property type="entry name" value="HAGH_C"/>
    <property type="match status" value="1"/>
</dbReference>
<dbReference type="PANTHER" id="PTHR43705:SF1">
    <property type="entry name" value="HYDROXYACYLGLUTATHIONE HYDROLASE GLOB"/>
    <property type="match status" value="1"/>
</dbReference>
<dbReference type="SMART" id="SM00849">
    <property type="entry name" value="Lactamase_B"/>
    <property type="match status" value="1"/>
</dbReference>
<accession>A0A5B8IQA7</accession>
<feature type="binding site" evidence="7">
    <location>
        <position position="171"/>
    </location>
    <ligand>
        <name>Zn(2+)</name>
        <dbReference type="ChEBI" id="CHEBI:29105"/>
        <label>2</label>
    </ligand>
</feature>
<feature type="binding site" evidence="7">
    <location>
        <position position="56"/>
    </location>
    <ligand>
        <name>Zn(2+)</name>
        <dbReference type="ChEBI" id="CHEBI:29105"/>
        <label>1</label>
    </ligand>
</feature>
<evidence type="ECO:0000256" key="2">
    <source>
        <dbReference type="ARBA" id="ARBA00004963"/>
    </source>
</evidence>
<dbReference type="InterPro" id="IPR050110">
    <property type="entry name" value="Glyoxalase_II_hydrolase"/>
</dbReference>
<reference evidence="9 10" key="1">
    <citation type="submission" date="2019-07" db="EMBL/GenBank/DDBJ databases">
        <title>Litoreibacter alkalisoli sp. nov., isolated from saline-alkaline soil.</title>
        <authorList>
            <person name="Wang S."/>
            <person name="Xu L."/>
            <person name="Xing Y.-T."/>
            <person name="Sun J.-Q."/>
        </authorList>
    </citation>
    <scope>NUCLEOTIDE SEQUENCE [LARGE SCALE GENOMIC DNA]</scope>
    <source>
        <strain evidence="9 10">LN3S51</strain>
    </source>
</reference>
<dbReference type="PIRSF" id="PIRSF005457">
    <property type="entry name" value="Glx"/>
    <property type="match status" value="1"/>
</dbReference>
<comment type="similarity">
    <text evidence="3 7">Belongs to the metallo-beta-lactamase superfamily. Glyoxalase II family.</text>
</comment>
<dbReference type="Pfam" id="PF00753">
    <property type="entry name" value="Lactamase_B"/>
    <property type="match status" value="1"/>
</dbReference>
<keyword evidence="5 7" id="KW-0378">Hydrolase</keyword>
<dbReference type="PANTHER" id="PTHR43705">
    <property type="entry name" value="HYDROXYACYLGLUTATHIONE HYDROLASE"/>
    <property type="match status" value="1"/>
</dbReference>
<feature type="domain" description="Metallo-beta-lactamase" evidence="8">
    <location>
        <begin position="13"/>
        <end position="171"/>
    </location>
</feature>
<dbReference type="InterPro" id="IPR032282">
    <property type="entry name" value="HAGH_C"/>
</dbReference>
<dbReference type="InterPro" id="IPR001279">
    <property type="entry name" value="Metallo-B-lactamas"/>
</dbReference>
<proteinExistence type="inferred from homology"/>
<dbReference type="InterPro" id="IPR017782">
    <property type="entry name" value="Hydroxyacylglutathione_Hdrlase"/>
</dbReference>
<dbReference type="GO" id="GO:0019243">
    <property type="term" value="P:methylglyoxal catabolic process to D-lactate via S-lactoyl-glutathione"/>
    <property type="evidence" value="ECO:0007669"/>
    <property type="project" value="UniProtKB-UniRule"/>
</dbReference>
<dbReference type="Gene3D" id="3.60.15.10">
    <property type="entry name" value="Ribonuclease Z/Hydroxyacylglutathione hydrolase-like"/>
    <property type="match status" value="1"/>
</dbReference>
<feature type="binding site" evidence="7">
    <location>
        <position position="58"/>
    </location>
    <ligand>
        <name>Zn(2+)</name>
        <dbReference type="ChEBI" id="CHEBI:29105"/>
        <label>1</label>
    </ligand>
</feature>
<feature type="binding site" evidence="7">
    <location>
        <position position="60"/>
    </location>
    <ligand>
        <name>Zn(2+)</name>
        <dbReference type="ChEBI" id="CHEBI:29105"/>
        <label>2</label>
    </ligand>
</feature>
<comment type="function">
    <text evidence="7">Thiolesterase that catalyzes the hydrolysis of S-D-lactoyl-glutathione to form glutathione and D-lactic acid.</text>
</comment>
<dbReference type="InterPro" id="IPR035680">
    <property type="entry name" value="Clx_II_MBL"/>
</dbReference>
<evidence type="ECO:0000256" key="6">
    <source>
        <dbReference type="ARBA" id="ARBA00022833"/>
    </source>
</evidence>
<dbReference type="CDD" id="cd07723">
    <property type="entry name" value="hydroxyacylglutathione_hydrolase_MBL-fold"/>
    <property type="match status" value="1"/>
</dbReference>
<evidence type="ECO:0000256" key="4">
    <source>
        <dbReference type="ARBA" id="ARBA00022723"/>
    </source>
</evidence>
<sequence length="255" mass="27851">MALILETIPCLSDNYSFLLHDEASGATAVVDVPDAAPILARLESHNWQLDEIWITHHHNDHIGGVNELRKQTGAKVTGAHADIHRLPNLDRSLDDGDSFEFAGELVKVMDVPGHTVGHIAFYLPDNGYLFTGDSLMALGCGRLFEGTPEQMWTSLNKLAELPDNVIVGSGHEYTQANARFALTIDPDNADLRARFEAIDEARKQGKPTVPSNLGEEKRTNPFLRAGTAAVKQAIGKPDVSDIEAFATVRSLKDSF</sequence>
<dbReference type="GO" id="GO:0046872">
    <property type="term" value="F:metal ion binding"/>
    <property type="evidence" value="ECO:0007669"/>
    <property type="project" value="UniProtKB-KW"/>
</dbReference>
<dbReference type="InterPro" id="IPR036866">
    <property type="entry name" value="RibonucZ/Hydroxyglut_hydro"/>
</dbReference>
<evidence type="ECO:0000256" key="3">
    <source>
        <dbReference type="ARBA" id="ARBA00006759"/>
    </source>
</evidence>
<feature type="binding site" evidence="7">
    <location>
        <position position="133"/>
    </location>
    <ligand>
        <name>Zn(2+)</name>
        <dbReference type="ChEBI" id="CHEBI:29105"/>
        <label>1</label>
    </ligand>
</feature>
<dbReference type="HAMAP" id="MF_01374">
    <property type="entry name" value="Glyoxalase_2"/>
    <property type="match status" value="1"/>
</dbReference>
<feature type="binding site" evidence="7">
    <location>
        <position position="133"/>
    </location>
    <ligand>
        <name>Zn(2+)</name>
        <dbReference type="ChEBI" id="CHEBI:29105"/>
        <label>2</label>
    </ligand>
</feature>
<evidence type="ECO:0000313" key="10">
    <source>
        <dbReference type="Proteomes" id="UP000318483"/>
    </source>
</evidence>
<organism evidence="9 10">
    <name type="scientific">Qingshengfaniella alkalisoli</name>
    <dbReference type="NCBI Taxonomy" id="2599296"/>
    <lineage>
        <taxon>Bacteria</taxon>
        <taxon>Pseudomonadati</taxon>
        <taxon>Pseudomonadota</taxon>
        <taxon>Alphaproteobacteria</taxon>
        <taxon>Rhodobacterales</taxon>
        <taxon>Paracoccaceae</taxon>
        <taxon>Qingshengfaniella</taxon>
    </lineage>
</organism>
<protein>
    <recommendedName>
        <fullName evidence="7">Hydroxyacylglutathione hydrolase</fullName>
        <ecNumber evidence="7">3.1.2.6</ecNumber>
    </recommendedName>
    <alternativeName>
        <fullName evidence="7">Glyoxalase II</fullName>
        <shortName evidence="7">Glx II</shortName>
    </alternativeName>
</protein>
<feature type="binding site" evidence="7">
    <location>
        <position position="114"/>
    </location>
    <ligand>
        <name>Zn(2+)</name>
        <dbReference type="ChEBI" id="CHEBI:29105"/>
        <label>1</label>
    </ligand>
</feature>
<keyword evidence="6 7" id="KW-0862">Zinc</keyword>
<comment type="catalytic activity">
    <reaction evidence="1 7">
        <text>an S-(2-hydroxyacyl)glutathione + H2O = a 2-hydroxy carboxylate + glutathione + H(+)</text>
        <dbReference type="Rhea" id="RHEA:21864"/>
        <dbReference type="ChEBI" id="CHEBI:15377"/>
        <dbReference type="ChEBI" id="CHEBI:15378"/>
        <dbReference type="ChEBI" id="CHEBI:57925"/>
        <dbReference type="ChEBI" id="CHEBI:58896"/>
        <dbReference type="ChEBI" id="CHEBI:71261"/>
        <dbReference type="EC" id="3.1.2.6"/>
    </reaction>
</comment>
<dbReference type="KEGG" id="lit:FPZ52_01550"/>